<dbReference type="PANTHER" id="PTHR43355">
    <property type="entry name" value="FLAVIN REDUCTASE (NADPH)"/>
    <property type="match status" value="1"/>
</dbReference>
<evidence type="ECO:0000313" key="2">
    <source>
        <dbReference type="EMBL" id="AZZ40558.1"/>
    </source>
</evidence>
<dbReference type="Proteomes" id="UP000285875">
    <property type="component" value="Chromosome"/>
</dbReference>
<gene>
    <name evidence="2" type="ORF">C0Z10_13345</name>
</gene>
<feature type="domain" description="NAD(P)-binding" evidence="1">
    <location>
        <begin position="7"/>
        <end position="150"/>
    </location>
</feature>
<proteinExistence type="predicted"/>
<dbReference type="AlphaFoldDB" id="A0A3T0S2T3"/>
<accession>A0A3T0S2T3</accession>
<dbReference type="RefSeq" id="WP_097799704.1">
    <property type="nucleotide sequence ID" value="NZ_CP025570.1"/>
</dbReference>
<name>A0A3T0S2T3_9ACTN</name>
<dbReference type="InterPro" id="IPR016040">
    <property type="entry name" value="NAD(P)-bd_dom"/>
</dbReference>
<dbReference type="KEGG" id="aji:C0Z10_13345"/>
<evidence type="ECO:0000313" key="3">
    <source>
        <dbReference type="Proteomes" id="UP000285875"/>
    </source>
</evidence>
<dbReference type="InterPro" id="IPR051606">
    <property type="entry name" value="Polyketide_Oxido-like"/>
</dbReference>
<dbReference type="InterPro" id="IPR036291">
    <property type="entry name" value="NAD(P)-bd_dom_sf"/>
</dbReference>
<dbReference type="PANTHER" id="PTHR43355:SF2">
    <property type="entry name" value="FLAVIN REDUCTASE (NADPH)"/>
    <property type="match status" value="1"/>
</dbReference>
<dbReference type="Pfam" id="PF13460">
    <property type="entry name" value="NAD_binding_10"/>
    <property type="match status" value="1"/>
</dbReference>
<dbReference type="EMBL" id="CP025570">
    <property type="protein sequence ID" value="AZZ40558.1"/>
    <property type="molecule type" value="Genomic_DNA"/>
</dbReference>
<dbReference type="Gene3D" id="3.40.50.720">
    <property type="entry name" value="NAD(P)-binding Rossmann-like Domain"/>
    <property type="match status" value="1"/>
</dbReference>
<organism evidence="2 3">
    <name type="scientific">Acidipropionibacterium jensenii</name>
    <dbReference type="NCBI Taxonomy" id="1749"/>
    <lineage>
        <taxon>Bacteria</taxon>
        <taxon>Bacillati</taxon>
        <taxon>Actinomycetota</taxon>
        <taxon>Actinomycetes</taxon>
        <taxon>Propionibacteriales</taxon>
        <taxon>Propionibacteriaceae</taxon>
        <taxon>Acidipropionibacterium</taxon>
    </lineage>
</organism>
<dbReference type="GO" id="GO:0016646">
    <property type="term" value="F:oxidoreductase activity, acting on the CH-NH group of donors, NAD or NADP as acceptor"/>
    <property type="evidence" value="ECO:0007669"/>
    <property type="project" value="TreeGrafter"/>
</dbReference>
<dbReference type="SUPFAM" id="SSF51735">
    <property type="entry name" value="NAD(P)-binding Rossmann-fold domains"/>
    <property type="match status" value="1"/>
</dbReference>
<evidence type="ECO:0000259" key="1">
    <source>
        <dbReference type="Pfam" id="PF13460"/>
    </source>
</evidence>
<reference evidence="3" key="1">
    <citation type="submission" date="2017-12" db="EMBL/GenBank/DDBJ databases">
        <title>Whole genome sequencing of Acidipropionibacterium jensenii strains JS279 and JS280.</title>
        <authorList>
            <person name="Deptula P."/>
            <person name="Laine P."/>
            <person name="Smolander O.-P."/>
            <person name="Paulin L."/>
            <person name="Auvinen P."/>
            <person name="Varmanen P."/>
        </authorList>
    </citation>
    <scope>NUCLEOTIDE SEQUENCE [LARGE SCALE GENOMIC DNA]</scope>
    <source>
        <strain evidence="3">JS280</strain>
    </source>
</reference>
<sequence length="200" mass="20164">MNITVIGATGMVGSRVVAEALSRGHQVTAVTRGGTVVEGTTPVAADLSDTAAVVDLINASDATVIAVPTDRTGGSAEPVIKAHRDLIAAAPTGRLLVVGGAGSLLADGVELKDGPGFPPLYKPEAEAFSTVLGLYRASHGLDWTLISPAPEIAPGDAADHYSVALDSPAGSFVSSGTFAVAILDELETPAHRGARFTVAQ</sequence>
<protein>
    <submittedName>
        <fullName evidence="2">FMN reductase</fullName>
    </submittedName>
</protein>